<dbReference type="InterPro" id="IPR013525">
    <property type="entry name" value="ABC2_TM"/>
</dbReference>
<feature type="transmembrane region" description="Helical" evidence="9">
    <location>
        <begin position="538"/>
        <end position="558"/>
    </location>
</feature>
<evidence type="ECO:0000256" key="3">
    <source>
        <dbReference type="ARBA" id="ARBA00022448"/>
    </source>
</evidence>
<organism evidence="11 12">
    <name type="scientific">Rotaria sordida</name>
    <dbReference type="NCBI Taxonomy" id="392033"/>
    <lineage>
        <taxon>Eukaryota</taxon>
        <taxon>Metazoa</taxon>
        <taxon>Spiralia</taxon>
        <taxon>Gnathifera</taxon>
        <taxon>Rotifera</taxon>
        <taxon>Eurotatoria</taxon>
        <taxon>Bdelloidea</taxon>
        <taxon>Philodinida</taxon>
        <taxon>Philodinidae</taxon>
        <taxon>Rotaria</taxon>
    </lineage>
</organism>
<keyword evidence="4 9" id="KW-0812">Transmembrane</keyword>
<dbReference type="Gene3D" id="3.40.50.300">
    <property type="entry name" value="P-loop containing nucleotide triphosphate hydrolases"/>
    <property type="match status" value="1"/>
</dbReference>
<feature type="domain" description="ABC transporter" evidence="10">
    <location>
        <begin position="111"/>
        <end position="362"/>
    </location>
</feature>
<protein>
    <recommendedName>
        <fullName evidence="10">ABC transporter domain-containing protein</fullName>
    </recommendedName>
</protein>
<proteinExistence type="inferred from homology"/>
<dbReference type="InterPro" id="IPR050352">
    <property type="entry name" value="ABCG_transporters"/>
</dbReference>
<dbReference type="PROSITE" id="PS50893">
    <property type="entry name" value="ABC_TRANSPORTER_2"/>
    <property type="match status" value="1"/>
</dbReference>
<dbReference type="Pfam" id="PF01061">
    <property type="entry name" value="ABC2_membrane"/>
    <property type="match status" value="1"/>
</dbReference>
<keyword evidence="5" id="KW-0547">Nucleotide-binding</keyword>
<dbReference type="InterPro" id="IPR003439">
    <property type="entry name" value="ABC_transporter-like_ATP-bd"/>
</dbReference>
<dbReference type="InterPro" id="IPR003593">
    <property type="entry name" value="AAA+_ATPase"/>
</dbReference>
<dbReference type="GO" id="GO:0005524">
    <property type="term" value="F:ATP binding"/>
    <property type="evidence" value="ECO:0007669"/>
    <property type="project" value="UniProtKB-KW"/>
</dbReference>
<evidence type="ECO:0000256" key="4">
    <source>
        <dbReference type="ARBA" id="ARBA00022692"/>
    </source>
</evidence>
<dbReference type="GO" id="GO:0005886">
    <property type="term" value="C:plasma membrane"/>
    <property type="evidence" value="ECO:0007669"/>
    <property type="project" value="TreeGrafter"/>
</dbReference>
<dbReference type="SUPFAM" id="SSF52540">
    <property type="entry name" value="P-loop containing nucleoside triphosphate hydrolases"/>
    <property type="match status" value="1"/>
</dbReference>
<evidence type="ECO:0000313" key="11">
    <source>
        <dbReference type="EMBL" id="CAF3685169.1"/>
    </source>
</evidence>
<comment type="similarity">
    <text evidence="2">Belongs to the ABC transporter superfamily. ABCG family. Eye pigment precursor importer (TC 3.A.1.204) subfamily.</text>
</comment>
<comment type="subcellular location">
    <subcellularLocation>
        <location evidence="1">Membrane</location>
        <topology evidence="1">Multi-pass membrane protein</topology>
    </subcellularLocation>
</comment>
<feature type="transmembrane region" description="Helical" evidence="9">
    <location>
        <begin position="570"/>
        <end position="592"/>
    </location>
</feature>
<dbReference type="PANTHER" id="PTHR48041">
    <property type="entry name" value="ABC TRANSPORTER G FAMILY MEMBER 28"/>
    <property type="match status" value="1"/>
</dbReference>
<dbReference type="SMART" id="SM00382">
    <property type="entry name" value="AAA"/>
    <property type="match status" value="1"/>
</dbReference>
<accession>A0A818TIC9</accession>
<evidence type="ECO:0000256" key="9">
    <source>
        <dbReference type="SAM" id="Phobius"/>
    </source>
</evidence>
<reference evidence="11" key="1">
    <citation type="submission" date="2021-02" db="EMBL/GenBank/DDBJ databases">
        <authorList>
            <person name="Nowell W R."/>
        </authorList>
    </citation>
    <scope>NUCLEOTIDE SEQUENCE</scope>
</reference>
<evidence type="ECO:0000313" key="12">
    <source>
        <dbReference type="Proteomes" id="UP000663874"/>
    </source>
</evidence>
<feature type="transmembrane region" description="Helical" evidence="9">
    <location>
        <begin position="700"/>
        <end position="720"/>
    </location>
</feature>
<evidence type="ECO:0000256" key="5">
    <source>
        <dbReference type="ARBA" id="ARBA00022741"/>
    </source>
</evidence>
<name>A0A818TIC9_9BILA</name>
<keyword evidence="3" id="KW-0813">Transport</keyword>
<keyword evidence="8 9" id="KW-0472">Membrane</keyword>
<dbReference type="Proteomes" id="UP000663874">
    <property type="component" value="Unassembled WGS sequence"/>
</dbReference>
<dbReference type="Pfam" id="PF19055">
    <property type="entry name" value="ABC2_membrane_7"/>
    <property type="match status" value="1"/>
</dbReference>
<dbReference type="PANTHER" id="PTHR48041:SF139">
    <property type="entry name" value="PROTEIN SCARLET"/>
    <property type="match status" value="1"/>
</dbReference>
<evidence type="ECO:0000256" key="7">
    <source>
        <dbReference type="ARBA" id="ARBA00022989"/>
    </source>
</evidence>
<dbReference type="EMBL" id="CAJOBE010000789">
    <property type="protein sequence ID" value="CAF3685169.1"/>
    <property type="molecule type" value="Genomic_DNA"/>
</dbReference>
<evidence type="ECO:0000256" key="6">
    <source>
        <dbReference type="ARBA" id="ARBA00022840"/>
    </source>
</evidence>
<evidence type="ECO:0000256" key="8">
    <source>
        <dbReference type="ARBA" id="ARBA00023136"/>
    </source>
</evidence>
<dbReference type="InterPro" id="IPR017871">
    <property type="entry name" value="ABC_transporter-like_CS"/>
</dbReference>
<evidence type="ECO:0000259" key="10">
    <source>
        <dbReference type="PROSITE" id="PS50893"/>
    </source>
</evidence>
<gene>
    <name evidence="11" type="ORF">FNK824_LOCUS8125</name>
</gene>
<evidence type="ECO:0000256" key="2">
    <source>
        <dbReference type="ARBA" id="ARBA00005814"/>
    </source>
</evidence>
<dbReference type="CDD" id="cd03213">
    <property type="entry name" value="ABCG_EPDR"/>
    <property type="match status" value="1"/>
</dbReference>
<dbReference type="GO" id="GO:0140359">
    <property type="term" value="F:ABC-type transporter activity"/>
    <property type="evidence" value="ECO:0007669"/>
    <property type="project" value="InterPro"/>
</dbReference>
<feature type="transmembrane region" description="Helical" evidence="9">
    <location>
        <begin position="599"/>
        <end position="621"/>
    </location>
</feature>
<dbReference type="InterPro" id="IPR027417">
    <property type="entry name" value="P-loop_NTPase"/>
</dbReference>
<keyword evidence="6" id="KW-0067">ATP-binding</keyword>
<comment type="caution">
    <text evidence="11">The sequence shown here is derived from an EMBL/GenBank/DDBJ whole genome shotgun (WGS) entry which is preliminary data.</text>
</comment>
<dbReference type="GO" id="GO:0016887">
    <property type="term" value="F:ATP hydrolysis activity"/>
    <property type="evidence" value="ECO:0007669"/>
    <property type="project" value="InterPro"/>
</dbReference>
<feature type="transmembrane region" description="Helical" evidence="9">
    <location>
        <begin position="462"/>
        <end position="479"/>
    </location>
</feature>
<dbReference type="InterPro" id="IPR043926">
    <property type="entry name" value="ABCG_dom"/>
</dbReference>
<dbReference type="Pfam" id="PF00005">
    <property type="entry name" value="ABC_tran"/>
    <property type="match status" value="1"/>
</dbReference>
<dbReference type="PROSITE" id="PS00211">
    <property type="entry name" value="ABC_TRANSPORTER_1"/>
    <property type="match status" value="1"/>
</dbReference>
<keyword evidence="7 9" id="KW-1133">Transmembrane helix</keyword>
<dbReference type="AlphaFoldDB" id="A0A818TIC9"/>
<evidence type="ECO:0000256" key="1">
    <source>
        <dbReference type="ARBA" id="ARBA00004141"/>
    </source>
</evidence>
<sequence length="729" mass="83213">MALQAHVTRNNLRKPQVLTLGDYVRQNNLTWSGQNYANVQRDLDWYQYVRRQANMPIQRGIPYGKRPRPKIQSRTQSVILSNNNKVGLSKINSNAPSVTLTWLDLQAEIPPKDKGITRTITKALCRTKEISESKILLKGVSGIVKPGQLLAIMGASGAGKTTLMNLLAHRRPGALKIAGEVRVNGTKMGRYINRVAGYVQQEELFIPSMTTREHLYFHAMLRLNRDMSKEQRINRVEELLIFLNLKKVEKTVIGQPGLIKGLSGGEKRRLLFASEVLCDPPLLFADEPTSGLDGSMAFTICDAMRKLCNQGKTIVCTIHQPSSEIFQLFDTLYLLAEGRVAYFGERKNAQTFFSGLGFNAPDNYNLSDFYIQTLAILSFNRENSLERVKYICDEYEKSPLYAEHIAEVQPYHTIDDDQSASSSRLFSRSPKYKTNFFTQLRWLLWRSSIDAFKNPFEFRLRFILSIVISILFGLLFLRLQYDQQAFQNISSVIYLLIINMSFLTVQHGSNSYNRQLSLFFKEHDDGIYRTIPYYVSRFVLELPVIGISVFVSGTIVYWMANLYNNARTYFILQGILILCGLVATSVGGLIGVSTPSPDAAAAFVVPIVIPLLVFGGLFVNIKTIPNWLIWIKYLSWMYYSNEMALINQWKDVQSLECNQKDNTTCYHNGTDIINYYGFNKNNYYRNLGLLFALFDYNQQAFQNISSIILILIINITFSTVQDNTDRYGR</sequence>